<accession>A0A6J5NRM1</accession>
<proteinExistence type="predicted"/>
<sequence length="171" mass="19140">MSLFSPGLWRSGTSWTAPSGTSGRVSTISSGQMFWLPCPVKNLPTIFESKVVVEEPNQKVGGNAAHNQKLKTSAFSLTGEVARTKTVSGDAVYDDLEMFDLFWDFSDFCSQNGYMELFFFYDLATTEYRKFKKVVFSSISADIGDMNFNLYKYTLQLHRLDPVVYTTAPGA</sequence>
<gene>
    <name evidence="1" type="ORF">UFOVP785_38</name>
</gene>
<name>A0A6J5NRM1_9CAUD</name>
<evidence type="ECO:0000313" key="1">
    <source>
        <dbReference type="EMBL" id="CAB4162430.1"/>
    </source>
</evidence>
<reference evidence="1" key="1">
    <citation type="submission" date="2020-04" db="EMBL/GenBank/DDBJ databases">
        <authorList>
            <person name="Chiriac C."/>
            <person name="Salcher M."/>
            <person name="Ghai R."/>
            <person name="Kavagutti S V."/>
        </authorList>
    </citation>
    <scope>NUCLEOTIDE SEQUENCE</scope>
</reference>
<dbReference type="EMBL" id="LR796736">
    <property type="protein sequence ID" value="CAB4162430.1"/>
    <property type="molecule type" value="Genomic_DNA"/>
</dbReference>
<protein>
    <submittedName>
        <fullName evidence="1">Uncharacterized protein</fullName>
    </submittedName>
</protein>
<organism evidence="1">
    <name type="scientific">uncultured Caudovirales phage</name>
    <dbReference type="NCBI Taxonomy" id="2100421"/>
    <lineage>
        <taxon>Viruses</taxon>
        <taxon>Duplodnaviria</taxon>
        <taxon>Heunggongvirae</taxon>
        <taxon>Uroviricota</taxon>
        <taxon>Caudoviricetes</taxon>
        <taxon>Peduoviridae</taxon>
        <taxon>Maltschvirus</taxon>
        <taxon>Maltschvirus maltsch</taxon>
    </lineage>
</organism>